<dbReference type="SUPFAM" id="SSF48452">
    <property type="entry name" value="TPR-like"/>
    <property type="match status" value="1"/>
</dbReference>
<accession>A0AAN8A7W6</accession>
<dbReference type="GO" id="GO:0016560">
    <property type="term" value="P:protein import into peroxisome matrix, docking"/>
    <property type="evidence" value="ECO:0007669"/>
    <property type="project" value="TreeGrafter"/>
</dbReference>
<feature type="repeat" description="TPR" evidence="8">
    <location>
        <begin position="479"/>
        <end position="512"/>
    </location>
</feature>
<keyword evidence="6 8" id="KW-0802">TPR repeat</keyword>
<comment type="caution">
    <text evidence="9">The sequence shown here is derived from an EMBL/GenBank/DDBJ whole genome shotgun (WGS) entry which is preliminary data.</text>
</comment>
<evidence type="ECO:0000256" key="4">
    <source>
        <dbReference type="ARBA" id="ARBA00022490"/>
    </source>
</evidence>
<evidence type="ECO:0000256" key="2">
    <source>
        <dbReference type="ARBA" id="ARBA00004496"/>
    </source>
</evidence>
<keyword evidence="5" id="KW-0677">Repeat</keyword>
<dbReference type="GO" id="GO:0005829">
    <property type="term" value="C:cytosol"/>
    <property type="evidence" value="ECO:0007669"/>
    <property type="project" value="TreeGrafter"/>
</dbReference>
<dbReference type="EMBL" id="JAWIZZ010000053">
    <property type="protein sequence ID" value="KAK5778605.1"/>
    <property type="molecule type" value="Genomic_DNA"/>
</dbReference>
<dbReference type="SMART" id="SM00028">
    <property type="entry name" value="TPR"/>
    <property type="match status" value="4"/>
</dbReference>
<dbReference type="GO" id="GO:0005778">
    <property type="term" value="C:peroxisomal membrane"/>
    <property type="evidence" value="ECO:0007669"/>
    <property type="project" value="TreeGrafter"/>
</dbReference>
<evidence type="ECO:0000256" key="7">
    <source>
        <dbReference type="ARBA" id="ARBA00023140"/>
    </source>
</evidence>
<dbReference type="AlphaFoldDB" id="A0AAN8A7W6"/>
<name>A0AAN8A7W6_9SACH</name>
<dbReference type="GO" id="GO:0005052">
    <property type="term" value="F:peroxisome matrix targeting signal-1 binding"/>
    <property type="evidence" value="ECO:0007669"/>
    <property type="project" value="TreeGrafter"/>
</dbReference>
<keyword evidence="4" id="KW-0963">Cytoplasm</keyword>
<dbReference type="Gene3D" id="1.25.40.10">
    <property type="entry name" value="Tetratricopeptide repeat domain"/>
    <property type="match status" value="1"/>
</dbReference>
<evidence type="ECO:0000313" key="10">
    <source>
        <dbReference type="Proteomes" id="UP001306508"/>
    </source>
</evidence>
<dbReference type="InterPro" id="IPR024111">
    <property type="entry name" value="PEX5/PEX5L"/>
</dbReference>
<gene>
    <name evidence="9" type="ORF">RI543_004274</name>
</gene>
<organism evidence="9 10">
    <name type="scientific">Arxiozyma heterogenica</name>
    <dbReference type="NCBI Taxonomy" id="278026"/>
    <lineage>
        <taxon>Eukaryota</taxon>
        <taxon>Fungi</taxon>
        <taxon>Dikarya</taxon>
        <taxon>Ascomycota</taxon>
        <taxon>Saccharomycotina</taxon>
        <taxon>Saccharomycetes</taxon>
        <taxon>Saccharomycetales</taxon>
        <taxon>Saccharomycetaceae</taxon>
        <taxon>Arxiozyma</taxon>
    </lineage>
</organism>
<dbReference type="InterPro" id="IPR019734">
    <property type="entry name" value="TPR_rpt"/>
</dbReference>
<evidence type="ECO:0000256" key="8">
    <source>
        <dbReference type="PROSITE-ProRule" id="PRU00339"/>
    </source>
</evidence>
<evidence type="ECO:0000256" key="6">
    <source>
        <dbReference type="ARBA" id="ARBA00022803"/>
    </source>
</evidence>
<evidence type="ECO:0008006" key="11">
    <source>
        <dbReference type="Google" id="ProtNLM"/>
    </source>
</evidence>
<dbReference type="InterPro" id="IPR011990">
    <property type="entry name" value="TPR-like_helical_dom_sf"/>
</dbReference>
<sequence>MNSASCSINNNPLAQFNKYTHENNSYLQQGSISNKVAQSPSSSSLHSLDHFKTNTNAISENSKSYMNQFMQGASSNLNSLPSPSSTTSLQMGNINIRPALMEHISHTQHSFSSNHFLMPPNLHDSNRMNSISSSSNLNTLGNDWSHEFQNNHQSNAAFANHTKPSNIAMNPKYAHQQPPTRTITPIHYHQPLRKISSNYSIHGNSISNFTRPLNREPSYNSINNQKMKSTPDWDQQFDTLEKAVSKSLNIKDNEIKEEIEILDSPEQINKSLKDHDIIIDNDYQAEFQQVWDSIHQDSEDIMPNYLNGDKVFSQRGELAGIKYDFENTNNEYLHNPNAYEIGCILMENGAKLSEAAMAFEAAVQDNPNHVDAWLKLGLVQIQNEKEINGISALESCLRLDPKNLEAMKNLAISYINEGYDSSSFTILNQWIETKYPNIDTSVPKLRHLSENEIEDPLSLNAKITKRFLKLANQLPQVDPDVQLCLGLLFYANDDYDKTIECFKTALKVNPNDELMWNRLGAALANSNRSEESIKAYHRALQLKPSFVRARYNLAVSSMNIGCFKEAVEHLLTALKMHEVEGMKQDGKNKKSYTENYNHDNIIETLRRAFIAMKRNDLLGRVAPGMDLDQFRNEFDF</sequence>
<dbReference type="Proteomes" id="UP001306508">
    <property type="component" value="Unassembled WGS sequence"/>
</dbReference>
<evidence type="ECO:0000256" key="1">
    <source>
        <dbReference type="ARBA" id="ARBA00004275"/>
    </source>
</evidence>
<proteinExistence type="inferred from homology"/>
<dbReference type="PANTHER" id="PTHR10130:SF0">
    <property type="entry name" value="GH08708P"/>
    <property type="match status" value="1"/>
</dbReference>
<feature type="repeat" description="TPR" evidence="8">
    <location>
        <begin position="370"/>
        <end position="403"/>
    </location>
</feature>
<dbReference type="PROSITE" id="PS50005">
    <property type="entry name" value="TPR"/>
    <property type="match status" value="3"/>
</dbReference>
<protein>
    <recommendedName>
        <fullName evidence="11">Peroxin-5</fullName>
    </recommendedName>
</protein>
<comment type="similarity">
    <text evidence="3">Belongs to the peroxisomal targeting signal receptor family.</text>
</comment>
<dbReference type="Pfam" id="PF00515">
    <property type="entry name" value="TPR_1"/>
    <property type="match status" value="1"/>
</dbReference>
<dbReference type="Pfam" id="PF13432">
    <property type="entry name" value="TPR_16"/>
    <property type="match status" value="2"/>
</dbReference>
<keyword evidence="7" id="KW-0576">Peroxisome</keyword>
<evidence type="ECO:0000256" key="3">
    <source>
        <dbReference type="ARBA" id="ARBA00005348"/>
    </source>
</evidence>
<comment type="subcellular location">
    <subcellularLocation>
        <location evidence="2">Cytoplasm</location>
    </subcellularLocation>
    <subcellularLocation>
        <location evidence="1">Peroxisome</location>
    </subcellularLocation>
</comment>
<evidence type="ECO:0000256" key="5">
    <source>
        <dbReference type="ARBA" id="ARBA00022737"/>
    </source>
</evidence>
<reference evidence="10" key="1">
    <citation type="submission" date="2023-07" db="EMBL/GenBank/DDBJ databases">
        <title>A draft genome of Kazachstania heterogenica Y-27499.</title>
        <authorList>
            <person name="Donic C."/>
            <person name="Kralova J.S."/>
            <person name="Fidel L."/>
            <person name="Ben-Dor S."/>
            <person name="Jung S."/>
        </authorList>
    </citation>
    <scope>NUCLEOTIDE SEQUENCE [LARGE SCALE GENOMIC DNA]</scope>
    <source>
        <strain evidence="10">Y27499</strain>
    </source>
</reference>
<evidence type="ECO:0000313" key="9">
    <source>
        <dbReference type="EMBL" id="KAK5778605.1"/>
    </source>
</evidence>
<dbReference type="PANTHER" id="PTHR10130">
    <property type="entry name" value="PEROXISOMAL TARGETING SIGNAL 1 RECEPTOR PEX5"/>
    <property type="match status" value="1"/>
</dbReference>
<keyword evidence="10" id="KW-1185">Reference proteome</keyword>
<feature type="repeat" description="TPR" evidence="8">
    <location>
        <begin position="513"/>
        <end position="546"/>
    </location>
</feature>